<protein>
    <submittedName>
        <fullName evidence="1">Uncharacterized protein</fullName>
    </submittedName>
</protein>
<dbReference type="EMBL" id="MTYJ01000101">
    <property type="protein sequence ID" value="OQV14675.1"/>
    <property type="molecule type" value="Genomic_DNA"/>
</dbReference>
<accession>A0A1W0WHJ3</accession>
<evidence type="ECO:0000313" key="2">
    <source>
        <dbReference type="Proteomes" id="UP000192578"/>
    </source>
</evidence>
<evidence type="ECO:0000313" key="1">
    <source>
        <dbReference type="EMBL" id="OQV14675.1"/>
    </source>
</evidence>
<comment type="caution">
    <text evidence="1">The sequence shown here is derived from an EMBL/GenBank/DDBJ whole genome shotgun (WGS) entry which is preliminary data.</text>
</comment>
<name>A0A1W0WHJ3_HYPEX</name>
<keyword evidence="2" id="KW-1185">Reference proteome</keyword>
<proteinExistence type="predicted"/>
<gene>
    <name evidence="1" type="ORF">BV898_11181</name>
</gene>
<dbReference type="AlphaFoldDB" id="A0A1W0WHJ3"/>
<dbReference type="Proteomes" id="UP000192578">
    <property type="component" value="Unassembled WGS sequence"/>
</dbReference>
<sequence length="70" mass="7415">MCSSTINSPSSSRSALIQDEAAEKLPLCGGMPAGCCAGETDGRRTTCRGNVDFQKQSAAFITLMICLEKR</sequence>
<organism evidence="1 2">
    <name type="scientific">Hypsibius exemplaris</name>
    <name type="common">Freshwater tardigrade</name>
    <dbReference type="NCBI Taxonomy" id="2072580"/>
    <lineage>
        <taxon>Eukaryota</taxon>
        <taxon>Metazoa</taxon>
        <taxon>Ecdysozoa</taxon>
        <taxon>Tardigrada</taxon>
        <taxon>Eutardigrada</taxon>
        <taxon>Parachela</taxon>
        <taxon>Hypsibioidea</taxon>
        <taxon>Hypsibiidae</taxon>
        <taxon>Hypsibius</taxon>
    </lineage>
</organism>
<reference evidence="2" key="1">
    <citation type="submission" date="2017-01" db="EMBL/GenBank/DDBJ databases">
        <title>Comparative genomics of anhydrobiosis in the tardigrade Hypsibius dujardini.</title>
        <authorList>
            <person name="Yoshida Y."/>
            <person name="Koutsovoulos G."/>
            <person name="Laetsch D."/>
            <person name="Stevens L."/>
            <person name="Kumar S."/>
            <person name="Horikawa D."/>
            <person name="Ishino K."/>
            <person name="Komine S."/>
            <person name="Tomita M."/>
            <person name="Blaxter M."/>
            <person name="Arakawa K."/>
        </authorList>
    </citation>
    <scope>NUCLEOTIDE SEQUENCE [LARGE SCALE GENOMIC DNA]</scope>
    <source>
        <strain evidence="2">Z151</strain>
    </source>
</reference>